<dbReference type="InterPro" id="IPR051851">
    <property type="entry name" value="EFR3_Homologs"/>
</dbReference>
<dbReference type="Pfam" id="PF21052">
    <property type="entry name" value="EFR3_ARM"/>
    <property type="match status" value="1"/>
</dbReference>
<evidence type="ECO:0000313" key="4">
    <source>
        <dbReference type="Proteomes" id="UP000677054"/>
    </source>
</evidence>
<dbReference type="SUPFAM" id="SSF48371">
    <property type="entry name" value="ARM repeat"/>
    <property type="match status" value="1"/>
</dbReference>
<dbReference type="GO" id="GO:0005886">
    <property type="term" value="C:plasma membrane"/>
    <property type="evidence" value="ECO:0007669"/>
    <property type="project" value="TreeGrafter"/>
</dbReference>
<name>A0A7R9ADY0_9CRUS</name>
<protein>
    <recommendedName>
        <fullName evidence="5">EFR3-like protein</fullName>
    </recommendedName>
</protein>
<dbReference type="EMBL" id="CAJPEV010004113">
    <property type="protein sequence ID" value="CAG0901189.1"/>
    <property type="molecule type" value="Genomic_DNA"/>
</dbReference>
<gene>
    <name evidence="3" type="ORF">DSTB1V02_LOCUS11860</name>
</gene>
<dbReference type="PANTHER" id="PTHR12444">
    <property type="entry name" value="PROTEIN EFR3 HOMOLOG CMP44E"/>
    <property type="match status" value="1"/>
</dbReference>
<sequence length="851" mass="95129">MIRHMTVPEGTVLETLKEYWNLADVAAVAQPSVLATRGLWTVSFQPIQGGFWMFSQEGLQKNNMDKLTFYALSSPEKLDRIGEYIAQRVNRDIRRKMGFVRIAMEAMDQLLLACHAQSLNLFVESFLKTIQKLLECPDPEMQVLGSQSFVKFSNIEEDTPSYHLRYDFFVCKFSSMCHDNNDDLSARTKIRMAGLKGLQGVVRKTVSDELVESIWEPDHMNKIVPSLLFNMSEGSSGPLELHTSSVQPDGNQSVLPGEEKEGQDPASLADICLRELVARAPYGKLDTVIQAMLLHLDNHKQWDPNNFAISVIRLVLFSIQAKYSQTVMQILMRHLDLHSKEEVRLRTGIADVIAQTITIAAAESVGLSPLEIINSLLMQLRLAVDSKTEASSSTASLSGAVHSTDGPNQTVLEERYQATLINALGEYANHLPDYQKIEIMKFVLGKVPKHSQGRTDILLQKIMLKSMLKVGTTYVTHQFSQTFQMNLVEPLLGLCRARNAAVRLLVQQILHTLIDRHNNLPKLAHPSLNPADLDLEYDQCTSADIQFFKRRGADIFVALYGSLFMDGNTEENILGMTTTLSLLCIEMNHPEVIVEMLRLIFSVQDSALTSEALTTARKFNLHGMNASLMSLLALLAKYPAFSEHVQLVIAKRLENAPHLLSPIRERYAGNLSPDDIPEELLFSRDTVEEALKEAGLDGARINVPYANPTNGFGSLQSQQPGSNSDINSIALEVESISSSPGLFPFRGGPEEQVTFDSLKRLLSEPPEKTEEEEADRNKRIAEMFQTSTFKEMLARQPSTDNLQEKLTEIFTRLTRISGDFESLSISSGDPLKMQTFSASTQDIQFPDLFVS</sequence>
<dbReference type="OrthoDB" id="19232at2759"/>
<comment type="similarity">
    <text evidence="1">Belongs to the EFR3 family.</text>
</comment>
<dbReference type="EMBL" id="LR903630">
    <property type="protein sequence ID" value="CAD7252099.1"/>
    <property type="molecule type" value="Genomic_DNA"/>
</dbReference>
<dbReference type="GO" id="GO:0072659">
    <property type="term" value="P:protein localization to plasma membrane"/>
    <property type="evidence" value="ECO:0007669"/>
    <property type="project" value="TreeGrafter"/>
</dbReference>
<keyword evidence="4" id="KW-1185">Reference proteome</keyword>
<feature type="compositionally biased region" description="Polar residues" evidence="2">
    <location>
        <begin position="242"/>
        <end position="254"/>
    </location>
</feature>
<dbReference type="AlphaFoldDB" id="A0A7R9ADY0"/>
<reference evidence="3" key="1">
    <citation type="submission" date="2020-11" db="EMBL/GenBank/DDBJ databases">
        <authorList>
            <person name="Tran Van P."/>
        </authorList>
    </citation>
    <scope>NUCLEOTIDE SEQUENCE</scope>
</reference>
<dbReference type="PANTHER" id="PTHR12444:SF8">
    <property type="entry name" value="PROTEIN EFR3 HOMOLOG CMP44E"/>
    <property type="match status" value="1"/>
</dbReference>
<evidence type="ECO:0008006" key="5">
    <source>
        <dbReference type="Google" id="ProtNLM"/>
    </source>
</evidence>
<evidence type="ECO:0000313" key="3">
    <source>
        <dbReference type="EMBL" id="CAD7252099.1"/>
    </source>
</evidence>
<organism evidence="3">
    <name type="scientific">Darwinula stevensoni</name>
    <dbReference type="NCBI Taxonomy" id="69355"/>
    <lineage>
        <taxon>Eukaryota</taxon>
        <taxon>Metazoa</taxon>
        <taxon>Ecdysozoa</taxon>
        <taxon>Arthropoda</taxon>
        <taxon>Crustacea</taxon>
        <taxon>Oligostraca</taxon>
        <taxon>Ostracoda</taxon>
        <taxon>Podocopa</taxon>
        <taxon>Podocopida</taxon>
        <taxon>Darwinulocopina</taxon>
        <taxon>Darwinuloidea</taxon>
        <taxon>Darwinulidae</taxon>
        <taxon>Darwinula</taxon>
    </lineage>
</organism>
<evidence type="ECO:0000256" key="2">
    <source>
        <dbReference type="SAM" id="MobiDB-lite"/>
    </source>
</evidence>
<dbReference type="InterPro" id="IPR049152">
    <property type="entry name" value="EFR3-like_ARM"/>
</dbReference>
<evidence type="ECO:0000256" key="1">
    <source>
        <dbReference type="ARBA" id="ARBA00010216"/>
    </source>
</evidence>
<feature type="region of interest" description="Disordered" evidence="2">
    <location>
        <begin position="235"/>
        <end position="263"/>
    </location>
</feature>
<dbReference type="Proteomes" id="UP000677054">
    <property type="component" value="Unassembled WGS sequence"/>
</dbReference>
<dbReference type="InterPro" id="IPR016024">
    <property type="entry name" value="ARM-type_fold"/>
</dbReference>
<proteinExistence type="inferred from homology"/>
<accession>A0A7R9ADY0</accession>